<reference evidence="1" key="1">
    <citation type="submission" date="2020-11" db="EMBL/GenBank/DDBJ databases">
        <authorList>
            <person name="Tran Van P."/>
        </authorList>
    </citation>
    <scope>NUCLEOTIDE SEQUENCE</scope>
</reference>
<evidence type="ECO:0000313" key="1">
    <source>
        <dbReference type="EMBL" id="CAD7408941.1"/>
    </source>
</evidence>
<protein>
    <submittedName>
        <fullName evidence="1">Uncharacterized protein</fullName>
    </submittedName>
</protein>
<dbReference type="AlphaFoldDB" id="A0A7R9H4I1"/>
<dbReference type="EMBL" id="OC320840">
    <property type="protein sequence ID" value="CAD7408941.1"/>
    <property type="molecule type" value="Genomic_DNA"/>
</dbReference>
<name>A0A7R9H4I1_TIMCR</name>
<gene>
    <name evidence="1" type="ORF">TCEB3V08_LOCUS9770</name>
</gene>
<sequence length="134" mass="15555">MRLRLESRGYGRNESWKHWSYTTATWGVFQDATSAADASRFLNEFKGRLSRFTPERDLNIDLPVIDSLVYYDSSSLDHAAIEVDSRKEVDREERSMNNRLSAFLEPELLQQGGCHFLAPSCTKFTYCDEFREAE</sequence>
<accession>A0A7R9H4I1</accession>
<proteinExistence type="predicted"/>
<organism evidence="1">
    <name type="scientific">Timema cristinae</name>
    <name type="common">Walking stick</name>
    <dbReference type="NCBI Taxonomy" id="61476"/>
    <lineage>
        <taxon>Eukaryota</taxon>
        <taxon>Metazoa</taxon>
        <taxon>Ecdysozoa</taxon>
        <taxon>Arthropoda</taxon>
        <taxon>Hexapoda</taxon>
        <taxon>Insecta</taxon>
        <taxon>Pterygota</taxon>
        <taxon>Neoptera</taxon>
        <taxon>Polyneoptera</taxon>
        <taxon>Phasmatodea</taxon>
        <taxon>Timematodea</taxon>
        <taxon>Timematoidea</taxon>
        <taxon>Timematidae</taxon>
        <taxon>Timema</taxon>
    </lineage>
</organism>